<gene>
    <name evidence="8" type="ORF">HK415_03940</name>
</gene>
<accession>A0A849KBX6</accession>
<keyword evidence="8" id="KW-0723">Serine/threonine-protein kinase</keyword>
<dbReference type="InterPro" id="IPR011009">
    <property type="entry name" value="Kinase-like_dom_sf"/>
</dbReference>
<dbReference type="SMART" id="SM00220">
    <property type="entry name" value="S_TKc"/>
    <property type="match status" value="1"/>
</dbReference>
<evidence type="ECO:0000256" key="2">
    <source>
        <dbReference type="ARBA" id="ARBA00022679"/>
    </source>
</evidence>
<comment type="caution">
    <text evidence="8">The sequence shown here is derived from an EMBL/GenBank/DDBJ whole genome shotgun (WGS) entry which is preliminary data.</text>
</comment>
<evidence type="ECO:0000256" key="1">
    <source>
        <dbReference type="ARBA" id="ARBA00012513"/>
    </source>
</evidence>
<name>A0A849KBX6_9BURK</name>
<evidence type="ECO:0000313" key="9">
    <source>
        <dbReference type="Proteomes" id="UP000552954"/>
    </source>
</evidence>
<evidence type="ECO:0000259" key="7">
    <source>
        <dbReference type="PROSITE" id="PS50011"/>
    </source>
</evidence>
<feature type="region of interest" description="Disordered" evidence="6">
    <location>
        <begin position="200"/>
        <end position="253"/>
    </location>
</feature>
<dbReference type="SUPFAM" id="SSF56112">
    <property type="entry name" value="Protein kinase-like (PK-like)"/>
    <property type="match status" value="1"/>
</dbReference>
<dbReference type="EC" id="2.7.11.1" evidence="1"/>
<dbReference type="CDD" id="cd14014">
    <property type="entry name" value="STKc_PknB_like"/>
    <property type="match status" value="1"/>
</dbReference>
<evidence type="ECO:0000256" key="6">
    <source>
        <dbReference type="SAM" id="MobiDB-lite"/>
    </source>
</evidence>
<organism evidence="8 9">
    <name type="scientific">Ramlibacter montanisoli</name>
    <dbReference type="NCBI Taxonomy" id="2732512"/>
    <lineage>
        <taxon>Bacteria</taxon>
        <taxon>Pseudomonadati</taxon>
        <taxon>Pseudomonadota</taxon>
        <taxon>Betaproteobacteria</taxon>
        <taxon>Burkholderiales</taxon>
        <taxon>Comamonadaceae</taxon>
        <taxon>Ramlibacter</taxon>
    </lineage>
</organism>
<dbReference type="GO" id="GO:0004674">
    <property type="term" value="F:protein serine/threonine kinase activity"/>
    <property type="evidence" value="ECO:0007669"/>
    <property type="project" value="UniProtKB-KW"/>
</dbReference>
<reference evidence="8 9" key="2">
    <citation type="submission" date="2020-06" db="EMBL/GenBank/DDBJ databases">
        <title>Ramlibacter rhizophilus sp. nov., isolated from rhizosphere soil of national flower Mugunghwa from South Korea.</title>
        <authorList>
            <person name="Zheng-Fei Y."/>
            <person name="Huan T."/>
        </authorList>
    </citation>
    <scope>NUCLEOTIDE SEQUENCE [LARGE SCALE GENOMIC DNA]</scope>
    <source>
        <strain evidence="8 9">B156</strain>
    </source>
</reference>
<sequence length="253" mass="27223">MPGYRLLRHIGSGRSTTAWLAFDLNRRADVVLKIEAAPGASLVRDCVIAARVQGPHLVQVHGHGRTAQWSFVSMEHAPGGDLAQRMRSPLARDEALSLFSQAALALAQLHRQRLVHRDVKPANFLLRGDGSLVLADFGLVAEEGAVDPGFAEGTIVGTPRYVAPEQLQGAPRCRRPMSIPWACCCTRCCAAAPFRRRDADGGVLPAPARPTRPAARRTRGPAGLPGPHAVQRGAVPASRRGCRSRPDRPEVLT</sequence>
<dbReference type="PROSITE" id="PS00108">
    <property type="entry name" value="PROTEIN_KINASE_ST"/>
    <property type="match status" value="1"/>
</dbReference>
<evidence type="ECO:0000313" key="8">
    <source>
        <dbReference type="EMBL" id="NNU42495.1"/>
    </source>
</evidence>
<dbReference type="GO" id="GO:0005524">
    <property type="term" value="F:ATP binding"/>
    <property type="evidence" value="ECO:0007669"/>
    <property type="project" value="UniProtKB-KW"/>
</dbReference>
<dbReference type="Proteomes" id="UP000552954">
    <property type="component" value="Unassembled WGS sequence"/>
</dbReference>
<dbReference type="PANTHER" id="PTHR43671">
    <property type="entry name" value="SERINE/THREONINE-PROTEIN KINASE NEK"/>
    <property type="match status" value="1"/>
</dbReference>
<feature type="compositionally biased region" description="Low complexity" evidence="6">
    <location>
        <begin position="204"/>
        <end position="213"/>
    </location>
</feature>
<protein>
    <recommendedName>
        <fullName evidence="1">non-specific serine/threonine protein kinase</fullName>
        <ecNumber evidence="1">2.7.11.1</ecNumber>
    </recommendedName>
</protein>
<dbReference type="Pfam" id="PF00069">
    <property type="entry name" value="Pkinase"/>
    <property type="match status" value="1"/>
</dbReference>
<evidence type="ECO:0000256" key="5">
    <source>
        <dbReference type="ARBA" id="ARBA00022840"/>
    </source>
</evidence>
<dbReference type="AlphaFoldDB" id="A0A849KBX6"/>
<dbReference type="EMBL" id="JABFCS010000001">
    <property type="protein sequence ID" value="NNU42495.1"/>
    <property type="molecule type" value="Genomic_DNA"/>
</dbReference>
<evidence type="ECO:0000256" key="3">
    <source>
        <dbReference type="ARBA" id="ARBA00022741"/>
    </source>
</evidence>
<feature type="compositionally biased region" description="Basic and acidic residues" evidence="6">
    <location>
        <begin position="244"/>
        <end position="253"/>
    </location>
</feature>
<dbReference type="InterPro" id="IPR008271">
    <property type="entry name" value="Ser/Thr_kinase_AS"/>
</dbReference>
<dbReference type="PANTHER" id="PTHR43671:SF13">
    <property type="entry name" value="SERINE_THREONINE-PROTEIN KINASE NEK2"/>
    <property type="match status" value="1"/>
</dbReference>
<dbReference type="PROSITE" id="PS50011">
    <property type="entry name" value="PROTEIN_KINASE_DOM"/>
    <property type="match status" value="1"/>
</dbReference>
<proteinExistence type="predicted"/>
<feature type="domain" description="Protein kinase" evidence="7">
    <location>
        <begin position="4"/>
        <end position="253"/>
    </location>
</feature>
<dbReference type="InterPro" id="IPR000719">
    <property type="entry name" value="Prot_kinase_dom"/>
</dbReference>
<keyword evidence="5" id="KW-0067">ATP-binding</keyword>
<keyword evidence="4 8" id="KW-0418">Kinase</keyword>
<evidence type="ECO:0000256" key="4">
    <source>
        <dbReference type="ARBA" id="ARBA00022777"/>
    </source>
</evidence>
<dbReference type="Gene3D" id="1.10.510.10">
    <property type="entry name" value="Transferase(Phosphotransferase) domain 1"/>
    <property type="match status" value="1"/>
</dbReference>
<dbReference type="InterPro" id="IPR050660">
    <property type="entry name" value="NEK_Ser/Thr_kinase"/>
</dbReference>
<keyword evidence="3" id="KW-0547">Nucleotide-binding</keyword>
<keyword evidence="2" id="KW-0808">Transferase</keyword>
<reference evidence="8 9" key="1">
    <citation type="submission" date="2020-05" db="EMBL/GenBank/DDBJ databases">
        <authorList>
            <person name="Khan S.A."/>
            <person name="Jeon C.O."/>
            <person name="Chun B.H."/>
        </authorList>
    </citation>
    <scope>NUCLEOTIDE SEQUENCE [LARGE SCALE GENOMIC DNA]</scope>
    <source>
        <strain evidence="8 9">B156</strain>
    </source>
</reference>
<dbReference type="RefSeq" id="WP_171556853.1">
    <property type="nucleotide sequence ID" value="NZ_JABFCS010000001.1"/>
</dbReference>
<keyword evidence="9" id="KW-1185">Reference proteome</keyword>